<keyword evidence="3" id="KW-1185">Reference proteome</keyword>
<evidence type="ECO:0000313" key="2">
    <source>
        <dbReference type="EMBL" id="KAK7434423.1"/>
    </source>
</evidence>
<sequence>MWMEEMRKRGEESERDVFLLTQMFRERSRENENSPGVESTAESETAQSVTLVGVDTSDAS</sequence>
<proteinExistence type="predicted"/>
<accession>A0ABR1IM64</accession>
<comment type="caution">
    <text evidence="2">The sequence shown here is derived from an EMBL/GenBank/DDBJ whole genome shotgun (WGS) entry which is preliminary data.</text>
</comment>
<dbReference type="Proteomes" id="UP001498398">
    <property type="component" value="Unassembled WGS sequence"/>
</dbReference>
<name>A0ABR1IM64_9AGAR</name>
<organism evidence="2 3">
    <name type="scientific">Marasmiellus scandens</name>
    <dbReference type="NCBI Taxonomy" id="2682957"/>
    <lineage>
        <taxon>Eukaryota</taxon>
        <taxon>Fungi</taxon>
        <taxon>Dikarya</taxon>
        <taxon>Basidiomycota</taxon>
        <taxon>Agaricomycotina</taxon>
        <taxon>Agaricomycetes</taxon>
        <taxon>Agaricomycetidae</taxon>
        <taxon>Agaricales</taxon>
        <taxon>Marasmiineae</taxon>
        <taxon>Omphalotaceae</taxon>
        <taxon>Marasmiellus</taxon>
    </lineage>
</organism>
<evidence type="ECO:0000256" key="1">
    <source>
        <dbReference type="SAM" id="MobiDB-lite"/>
    </source>
</evidence>
<gene>
    <name evidence="2" type="ORF">VKT23_020192</name>
</gene>
<dbReference type="EMBL" id="JBANRG010000124">
    <property type="protein sequence ID" value="KAK7434423.1"/>
    <property type="molecule type" value="Genomic_DNA"/>
</dbReference>
<protein>
    <submittedName>
        <fullName evidence="2">Uncharacterized protein</fullName>
    </submittedName>
</protein>
<evidence type="ECO:0000313" key="3">
    <source>
        <dbReference type="Proteomes" id="UP001498398"/>
    </source>
</evidence>
<feature type="compositionally biased region" description="Polar residues" evidence="1">
    <location>
        <begin position="33"/>
        <end position="50"/>
    </location>
</feature>
<feature type="region of interest" description="Disordered" evidence="1">
    <location>
        <begin position="25"/>
        <end position="60"/>
    </location>
</feature>
<reference evidence="2 3" key="1">
    <citation type="submission" date="2024-01" db="EMBL/GenBank/DDBJ databases">
        <title>A draft genome for the cacao thread blight pathogen Marasmiellus scandens.</title>
        <authorList>
            <person name="Baruah I.K."/>
            <person name="Leung J."/>
            <person name="Bukari Y."/>
            <person name="Amoako-Attah I."/>
            <person name="Meinhardt L.W."/>
            <person name="Bailey B.A."/>
            <person name="Cohen S.P."/>
        </authorList>
    </citation>
    <scope>NUCLEOTIDE SEQUENCE [LARGE SCALE GENOMIC DNA]</scope>
    <source>
        <strain evidence="2 3">GH-19</strain>
    </source>
</reference>